<gene>
    <name evidence="2" type="ordered locus">Cpin_3226</name>
</gene>
<organism evidence="2 3">
    <name type="scientific">Chitinophaga pinensis (strain ATCC 43595 / DSM 2588 / LMG 13176 / NBRC 15968 / NCIMB 11800 / UQM 2034)</name>
    <dbReference type="NCBI Taxonomy" id="485918"/>
    <lineage>
        <taxon>Bacteria</taxon>
        <taxon>Pseudomonadati</taxon>
        <taxon>Bacteroidota</taxon>
        <taxon>Chitinophagia</taxon>
        <taxon>Chitinophagales</taxon>
        <taxon>Chitinophagaceae</taxon>
        <taxon>Chitinophaga</taxon>
    </lineage>
</organism>
<proteinExistence type="predicted"/>
<dbReference type="OrthoDB" id="9803716at2"/>
<dbReference type="AlphaFoldDB" id="A0A979GR51"/>
<feature type="coiled-coil region" evidence="1">
    <location>
        <begin position="81"/>
        <end position="108"/>
    </location>
</feature>
<evidence type="ECO:0000256" key="1">
    <source>
        <dbReference type="SAM" id="Coils"/>
    </source>
</evidence>
<reference evidence="2 3" key="2">
    <citation type="journal article" date="2010" name="Stand. Genomic Sci.">
        <title>Complete genome sequence of Chitinophaga pinensis type strain (UQM 2034).</title>
        <authorList>
            <person name="Glavina Del Rio T."/>
            <person name="Abt B."/>
            <person name="Spring S."/>
            <person name="Lapidus A."/>
            <person name="Nolan M."/>
            <person name="Tice H."/>
            <person name="Copeland A."/>
            <person name="Cheng J.F."/>
            <person name="Chen F."/>
            <person name="Bruce D."/>
            <person name="Goodwin L."/>
            <person name="Pitluck S."/>
            <person name="Ivanova N."/>
            <person name="Mavromatis K."/>
            <person name="Mikhailova N."/>
            <person name="Pati A."/>
            <person name="Chen A."/>
            <person name="Palaniappan K."/>
            <person name="Land M."/>
            <person name="Hauser L."/>
            <person name="Chang Y.J."/>
            <person name="Jeffries C.D."/>
            <person name="Chain P."/>
            <person name="Saunders E."/>
            <person name="Detter J.C."/>
            <person name="Brettin T."/>
            <person name="Rohde M."/>
            <person name="Goker M."/>
            <person name="Bristow J."/>
            <person name="Eisen J.A."/>
            <person name="Markowitz V."/>
            <person name="Hugenholtz P."/>
            <person name="Kyrpides N.C."/>
            <person name="Klenk H.P."/>
            <person name="Lucas S."/>
        </authorList>
    </citation>
    <scope>NUCLEOTIDE SEQUENCE [LARGE SCALE GENOMIC DNA]</scope>
    <source>
        <strain evidence="3">ATCC 43595 / DSM 2588 / LMG 13176 / NBRC 15968 / NCIMB 11800 / UQM 2034</strain>
    </source>
</reference>
<dbReference type="RefSeq" id="WP_012790869.1">
    <property type="nucleotide sequence ID" value="NC_013132.1"/>
</dbReference>
<name>A0A979GR51_CHIPD</name>
<reference evidence="3" key="1">
    <citation type="submission" date="2009-08" db="EMBL/GenBank/DDBJ databases">
        <title>The complete genome of Chitinophaga pinensis DSM 2588.</title>
        <authorList>
            <consortium name="US DOE Joint Genome Institute (JGI-PGF)"/>
            <person name="Lucas S."/>
            <person name="Copeland A."/>
            <person name="Lapidus A."/>
            <person name="Glavina del Rio T."/>
            <person name="Dalin E."/>
            <person name="Tice H."/>
            <person name="Bruce D."/>
            <person name="Goodwin L."/>
            <person name="Pitluck S."/>
            <person name="Kyrpides N."/>
            <person name="Mavromatis K."/>
            <person name="Ivanova N."/>
            <person name="Mikhailova N."/>
            <person name="Sims D."/>
            <person name="Meinche L."/>
            <person name="Brettin T."/>
            <person name="Detter J.C."/>
            <person name="Han C."/>
            <person name="Larimer F."/>
            <person name="Land M."/>
            <person name="Hauser L."/>
            <person name="Markowitz V."/>
            <person name="Cheng J.-F."/>
            <person name="Hugenholtz P."/>
            <person name="Woyke T."/>
            <person name="Wu D."/>
            <person name="Spring S."/>
            <person name="Klenk H.-P."/>
            <person name="Eisen J.A."/>
        </authorList>
    </citation>
    <scope>NUCLEOTIDE SEQUENCE [LARGE SCALE GENOMIC DNA]</scope>
    <source>
        <strain evidence="3">ATCC 43595 / DSM 2588 / LMG 13176 / NBRC 15968 / NCIMB 11800 / UQM 2034</strain>
    </source>
</reference>
<accession>A0A979GR51</accession>
<evidence type="ECO:0000313" key="3">
    <source>
        <dbReference type="Proteomes" id="UP000002215"/>
    </source>
</evidence>
<keyword evidence="1" id="KW-0175">Coiled coil</keyword>
<dbReference type="EMBL" id="CP001699">
    <property type="protein sequence ID" value="ACU60693.1"/>
    <property type="molecule type" value="Genomic_DNA"/>
</dbReference>
<protein>
    <submittedName>
        <fullName evidence="2">Uncharacterized protein</fullName>
    </submittedName>
</protein>
<dbReference type="Proteomes" id="UP000002215">
    <property type="component" value="Chromosome"/>
</dbReference>
<evidence type="ECO:0000313" key="2">
    <source>
        <dbReference type="EMBL" id="ACU60693.1"/>
    </source>
</evidence>
<sequence>MRFSFEQHEAVISSDDPNAVQKLQEKLTHLEEVQQFMKDANVCIRKNNKDGFLALSLATEDMWQQLSNPRFGAKGFPPYKLTNNNQNMRRIKERIKELEAATTRESKETVMNGVIFRENVELNRVQLIFPRKPIESARKMCRKWGLIWAPSEGAWQRQLNSNGVFCAQQVLQLIGENY</sequence>
<dbReference type="KEGG" id="cpi:Cpin_3226"/>